<sequence>MTRRGSFGPVVLLGLASSALAAVAGNKPMVTGSGRATSHVSVPGIPGIEDKLPLAGALGLVLLASWGVLLVLRGRVRRAIAALAALLALGTLLAAVVGLPDLRASYRSDLVKIAAGSTTVHTTGWFATLLVASALALVAGVLAVLLARDWPEMGSKYDAPSAGDRPRVVPLAEQSSVDLWKSLDAGHDPTRDPDAHDDPPA</sequence>
<keyword evidence="2" id="KW-0472">Membrane</keyword>
<evidence type="ECO:0000256" key="1">
    <source>
        <dbReference type="SAM" id="MobiDB-lite"/>
    </source>
</evidence>
<feature type="region of interest" description="Disordered" evidence="1">
    <location>
        <begin position="182"/>
        <end position="201"/>
    </location>
</feature>
<comment type="caution">
    <text evidence="4">The sequence shown here is derived from an EMBL/GenBank/DDBJ whole genome shotgun (WGS) entry which is preliminary data.</text>
</comment>
<dbReference type="Pfam" id="PF09534">
    <property type="entry name" value="Trp_oprn_chp"/>
    <property type="match status" value="1"/>
</dbReference>
<feature type="compositionally biased region" description="Basic and acidic residues" evidence="1">
    <location>
        <begin position="184"/>
        <end position="201"/>
    </location>
</feature>
<evidence type="ECO:0000313" key="5">
    <source>
        <dbReference type="Proteomes" id="UP000655410"/>
    </source>
</evidence>
<keyword evidence="3" id="KW-0732">Signal</keyword>
<evidence type="ECO:0000256" key="3">
    <source>
        <dbReference type="SAM" id="SignalP"/>
    </source>
</evidence>
<name>A0ABQ2N7T1_9ACTN</name>
<reference evidence="5" key="1">
    <citation type="journal article" date="2019" name="Int. J. Syst. Evol. Microbiol.">
        <title>The Global Catalogue of Microorganisms (GCM) 10K type strain sequencing project: providing services to taxonomists for standard genome sequencing and annotation.</title>
        <authorList>
            <consortium name="The Broad Institute Genomics Platform"/>
            <consortium name="The Broad Institute Genome Sequencing Center for Infectious Disease"/>
            <person name="Wu L."/>
            <person name="Ma J."/>
        </authorList>
    </citation>
    <scope>NUCLEOTIDE SEQUENCE [LARGE SCALE GENOMIC DNA]</scope>
    <source>
        <strain evidence="5">CGMCC 4.7371</strain>
    </source>
</reference>
<keyword evidence="2" id="KW-1133">Transmembrane helix</keyword>
<evidence type="ECO:0000313" key="4">
    <source>
        <dbReference type="EMBL" id="GGO87009.1"/>
    </source>
</evidence>
<proteinExistence type="predicted"/>
<dbReference type="RefSeq" id="WP_188782973.1">
    <property type="nucleotide sequence ID" value="NZ_BMNI01000002.1"/>
</dbReference>
<dbReference type="InterPro" id="IPR019051">
    <property type="entry name" value="Trp_biosyn_TM_oprn/chp"/>
</dbReference>
<keyword evidence="2" id="KW-0812">Transmembrane</keyword>
<keyword evidence="5" id="KW-1185">Reference proteome</keyword>
<evidence type="ECO:0008006" key="6">
    <source>
        <dbReference type="Google" id="ProtNLM"/>
    </source>
</evidence>
<organism evidence="4 5">
    <name type="scientific">Nocardioides phosphati</name>
    <dbReference type="NCBI Taxonomy" id="1867775"/>
    <lineage>
        <taxon>Bacteria</taxon>
        <taxon>Bacillati</taxon>
        <taxon>Actinomycetota</taxon>
        <taxon>Actinomycetes</taxon>
        <taxon>Propionibacteriales</taxon>
        <taxon>Nocardioidaceae</taxon>
        <taxon>Nocardioides</taxon>
    </lineage>
</organism>
<dbReference type="EMBL" id="BMNI01000002">
    <property type="protein sequence ID" value="GGO87009.1"/>
    <property type="molecule type" value="Genomic_DNA"/>
</dbReference>
<feature type="chain" id="PRO_5047480291" description="Trp biosynthesis-associated membrane protein" evidence="3">
    <location>
        <begin position="22"/>
        <end position="201"/>
    </location>
</feature>
<gene>
    <name evidence="4" type="ORF">GCM10011584_10600</name>
</gene>
<feature type="transmembrane region" description="Helical" evidence="2">
    <location>
        <begin position="52"/>
        <end position="72"/>
    </location>
</feature>
<feature type="transmembrane region" description="Helical" evidence="2">
    <location>
        <begin position="125"/>
        <end position="147"/>
    </location>
</feature>
<dbReference type="Proteomes" id="UP000655410">
    <property type="component" value="Unassembled WGS sequence"/>
</dbReference>
<feature type="signal peptide" evidence="3">
    <location>
        <begin position="1"/>
        <end position="21"/>
    </location>
</feature>
<accession>A0ABQ2N7T1</accession>
<evidence type="ECO:0000256" key="2">
    <source>
        <dbReference type="SAM" id="Phobius"/>
    </source>
</evidence>
<feature type="transmembrane region" description="Helical" evidence="2">
    <location>
        <begin position="79"/>
        <end position="99"/>
    </location>
</feature>
<protein>
    <recommendedName>
        <fullName evidence="6">Trp biosynthesis-associated membrane protein</fullName>
    </recommendedName>
</protein>